<dbReference type="EMBL" id="JACSQZ010000014">
    <property type="protein sequence ID" value="MBD7914640.1"/>
    <property type="molecule type" value="Genomic_DNA"/>
</dbReference>
<keyword evidence="3" id="KW-1185">Reference proteome</keyword>
<sequence>MRISTKVIFSILIYISAALLSTFEVIPDSIAMFLIFFTQAIFFFYDSYTFYNKDKILFKKSIISGFIMTLLSFTGFVLNN</sequence>
<feature type="transmembrane region" description="Helical" evidence="1">
    <location>
        <begin position="29"/>
        <end position="45"/>
    </location>
</feature>
<evidence type="ECO:0000313" key="3">
    <source>
        <dbReference type="Proteomes" id="UP000640335"/>
    </source>
</evidence>
<evidence type="ECO:0000256" key="1">
    <source>
        <dbReference type="SAM" id="Phobius"/>
    </source>
</evidence>
<dbReference type="RefSeq" id="WP_191749406.1">
    <property type="nucleotide sequence ID" value="NZ_JACSQZ010000014.1"/>
</dbReference>
<gene>
    <name evidence="2" type="ORF">H9660_05730</name>
</gene>
<proteinExistence type="predicted"/>
<dbReference type="Proteomes" id="UP000640335">
    <property type="component" value="Unassembled WGS sequence"/>
</dbReference>
<protein>
    <submittedName>
        <fullName evidence="2">Uncharacterized protein</fullName>
    </submittedName>
</protein>
<accession>A0ABR8Q2L3</accession>
<reference evidence="2 3" key="1">
    <citation type="submission" date="2020-08" db="EMBL/GenBank/DDBJ databases">
        <title>A Genomic Blueprint of the Chicken Gut Microbiome.</title>
        <authorList>
            <person name="Gilroy R."/>
            <person name="Ravi A."/>
            <person name="Getino M."/>
            <person name="Pursley I."/>
            <person name="Horton D.L."/>
            <person name="Alikhan N.-F."/>
            <person name="Baker D."/>
            <person name="Gharbi K."/>
            <person name="Hall N."/>
            <person name="Watson M."/>
            <person name="Adriaenssens E.M."/>
            <person name="Foster-Nyarko E."/>
            <person name="Jarju S."/>
            <person name="Secka A."/>
            <person name="Antonio M."/>
            <person name="Oren A."/>
            <person name="Chaudhuri R."/>
            <person name="La Ragione R.M."/>
            <person name="Hildebrand F."/>
            <person name="Pallen M.J."/>
        </authorList>
    </citation>
    <scope>NUCLEOTIDE SEQUENCE [LARGE SCALE GENOMIC DNA]</scope>
    <source>
        <strain evidence="2 3">Sa3CUN1</strain>
    </source>
</reference>
<keyword evidence="1" id="KW-0472">Membrane</keyword>
<feature type="transmembrane region" description="Helical" evidence="1">
    <location>
        <begin position="57"/>
        <end position="78"/>
    </location>
</feature>
<organism evidence="2 3">
    <name type="scientific">Clostridium gallinarum</name>
    <dbReference type="NCBI Taxonomy" id="2762246"/>
    <lineage>
        <taxon>Bacteria</taxon>
        <taxon>Bacillati</taxon>
        <taxon>Bacillota</taxon>
        <taxon>Clostridia</taxon>
        <taxon>Eubacteriales</taxon>
        <taxon>Clostridiaceae</taxon>
        <taxon>Clostridium</taxon>
    </lineage>
</organism>
<comment type="caution">
    <text evidence="2">The sequence shown here is derived from an EMBL/GenBank/DDBJ whole genome shotgun (WGS) entry which is preliminary data.</text>
</comment>
<name>A0ABR8Q2L3_9CLOT</name>
<feature type="transmembrane region" description="Helical" evidence="1">
    <location>
        <begin position="7"/>
        <end position="23"/>
    </location>
</feature>
<keyword evidence="1" id="KW-0812">Transmembrane</keyword>
<keyword evidence="1" id="KW-1133">Transmembrane helix</keyword>
<evidence type="ECO:0000313" key="2">
    <source>
        <dbReference type="EMBL" id="MBD7914640.1"/>
    </source>
</evidence>